<dbReference type="EMBL" id="JACJKY010000004">
    <property type="protein sequence ID" value="MBM6920275.1"/>
    <property type="molecule type" value="Genomic_DNA"/>
</dbReference>
<proteinExistence type="predicted"/>
<sequence>MAAANTLPASVQPKKGRLYAVIQTKENGKSKPVWRSLGLPEGSNKSKVNKAFREVVKQFEEEYAERLARGNRPPSDIPIFEYMCGYLKKIQQNLQKNTVESYHSMI</sequence>
<keyword evidence="2" id="KW-1185">Reference proteome</keyword>
<accession>A0A939BDJ3</accession>
<name>A0A939BDJ3_9FIRM</name>
<evidence type="ECO:0000313" key="1">
    <source>
        <dbReference type="EMBL" id="MBM6920275.1"/>
    </source>
</evidence>
<organism evidence="1 2">
    <name type="scientific">Merdimmobilis hominis</name>
    <dbReference type="NCBI Taxonomy" id="2897707"/>
    <lineage>
        <taxon>Bacteria</taxon>
        <taxon>Bacillati</taxon>
        <taxon>Bacillota</taxon>
        <taxon>Clostridia</taxon>
        <taxon>Eubacteriales</taxon>
        <taxon>Oscillospiraceae</taxon>
        <taxon>Merdimmobilis</taxon>
    </lineage>
</organism>
<reference evidence="1" key="2">
    <citation type="journal article" date="2021" name="Sci. Rep.">
        <title>The distribution of antibiotic resistance genes in chicken gut microbiota commensals.</title>
        <authorList>
            <person name="Juricova H."/>
            <person name="Matiasovicova J."/>
            <person name="Kubasova T."/>
            <person name="Cejkova D."/>
            <person name="Rychlik I."/>
        </authorList>
    </citation>
    <scope>NUCLEOTIDE SEQUENCE</scope>
    <source>
        <strain evidence="1">An559</strain>
    </source>
</reference>
<evidence type="ECO:0000313" key="2">
    <source>
        <dbReference type="Proteomes" id="UP000774750"/>
    </source>
</evidence>
<gene>
    <name evidence="1" type="ORF">H6A12_03760</name>
</gene>
<protein>
    <submittedName>
        <fullName evidence="1">Uncharacterized protein</fullName>
    </submittedName>
</protein>
<dbReference type="AlphaFoldDB" id="A0A939BDJ3"/>
<dbReference type="RefSeq" id="WP_204444909.1">
    <property type="nucleotide sequence ID" value="NZ_JACJKY010000004.1"/>
</dbReference>
<reference evidence="1" key="1">
    <citation type="submission" date="2020-08" db="EMBL/GenBank/DDBJ databases">
        <authorList>
            <person name="Cejkova D."/>
            <person name="Kubasova T."/>
            <person name="Jahodarova E."/>
            <person name="Rychlik I."/>
        </authorList>
    </citation>
    <scope>NUCLEOTIDE SEQUENCE</scope>
    <source>
        <strain evidence="1">An559</strain>
    </source>
</reference>
<comment type="caution">
    <text evidence="1">The sequence shown here is derived from an EMBL/GenBank/DDBJ whole genome shotgun (WGS) entry which is preliminary data.</text>
</comment>
<dbReference type="Proteomes" id="UP000774750">
    <property type="component" value="Unassembled WGS sequence"/>
</dbReference>